<sequence>MLGMQELNEVEVSISGWVPWLGIASLISIFVCAMSSAIIVAASHDKDVETWPIQPAVWLAIFSGVSNVAYSSALATGIAVRFWLRAAQGTQLSQLHYIWEHGQGLGLLPALRAGSEARRVTLLATAAYILQFSSGPLLQRSTRQASQDRVSQQPMFLNLATRIPDGWFGNKQGRSVVGNRRAMSQVQGWYRNDSITTADEPGYRCNDANCHGYVRGAGFTYNCTSSTGALDLSKRSAQGSTVFLIQSRLVDNKTTSSPTLRLRVEYINSLEGNCQATVQKETCDITAAVVEYPVTIQGATVTLRHDELNTMRLISAYESAGDSLKAPDGVGVGPLSGLSDFIDDYFDKNATVKWYKDGSKWLYSGEGVGDLADIFFVAEPWTYGNHSLTSCGMTWNRPTQYVLEQLYEYMFRVALRVGRDTERQAFTVDRTVTVLVFRTETRFLGAAVVLIACGLGLVGSLSWGWWRLKRPVSMSPLETAKALGSPVFQDVAAPDASIDQILSGVRGVEIYTKDQLTAAERAMPRPPPIFVLPGNSNR</sequence>
<dbReference type="Pfam" id="PF11374">
    <property type="entry name" value="DUF3176"/>
    <property type="match status" value="1"/>
</dbReference>
<protein>
    <submittedName>
        <fullName evidence="2">Uncharacterized protein</fullName>
    </submittedName>
</protein>
<comment type="caution">
    <text evidence="2">The sequence shown here is derived from an EMBL/GenBank/DDBJ whole genome shotgun (WGS) entry which is preliminary data.</text>
</comment>
<evidence type="ECO:0000313" key="2">
    <source>
        <dbReference type="EMBL" id="KAK3368237.1"/>
    </source>
</evidence>
<dbReference type="EMBL" id="JAULSW010000010">
    <property type="protein sequence ID" value="KAK3368237.1"/>
    <property type="molecule type" value="Genomic_DNA"/>
</dbReference>
<feature type="transmembrane region" description="Helical" evidence="1">
    <location>
        <begin position="20"/>
        <end position="44"/>
    </location>
</feature>
<dbReference type="AlphaFoldDB" id="A0AAE0K238"/>
<feature type="transmembrane region" description="Helical" evidence="1">
    <location>
        <begin position="443"/>
        <end position="466"/>
    </location>
</feature>
<organism evidence="2 3">
    <name type="scientific">Podospora didyma</name>
    <dbReference type="NCBI Taxonomy" id="330526"/>
    <lineage>
        <taxon>Eukaryota</taxon>
        <taxon>Fungi</taxon>
        <taxon>Dikarya</taxon>
        <taxon>Ascomycota</taxon>
        <taxon>Pezizomycotina</taxon>
        <taxon>Sordariomycetes</taxon>
        <taxon>Sordariomycetidae</taxon>
        <taxon>Sordariales</taxon>
        <taxon>Podosporaceae</taxon>
        <taxon>Podospora</taxon>
    </lineage>
</organism>
<dbReference type="PANTHER" id="PTHR37576:SF2">
    <property type="entry name" value="DEFECT AT LOW TEMPERATURE PROTEIN 1"/>
    <property type="match status" value="1"/>
</dbReference>
<reference evidence="2" key="2">
    <citation type="submission" date="2023-06" db="EMBL/GenBank/DDBJ databases">
        <authorList>
            <consortium name="Lawrence Berkeley National Laboratory"/>
            <person name="Haridas S."/>
            <person name="Hensen N."/>
            <person name="Bonometti L."/>
            <person name="Westerberg I."/>
            <person name="Brannstrom I.O."/>
            <person name="Guillou S."/>
            <person name="Cros-Aarteil S."/>
            <person name="Calhoun S."/>
            <person name="Kuo A."/>
            <person name="Mondo S."/>
            <person name="Pangilinan J."/>
            <person name="Riley R."/>
            <person name="LaButti K."/>
            <person name="Andreopoulos B."/>
            <person name="Lipzen A."/>
            <person name="Chen C."/>
            <person name="Yanf M."/>
            <person name="Daum C."/>
            <person name="Ng V."/>
            <person name="Clum A."/>
            <person name="Steindorff A."/>
            <person name="Ohm R."/>
            <person name="Martin F."/>
            <person name="Silar P."/>
            <person name="Natvig D."/>
            <person name="Lalanne C."/>
            <person name="Gautier V."/>
            <person name="Ament-velasquez S.L."/>
            <person name="Kruys A."/>
            <person name="Hutchinson M.I."/>
            <person name="Powell A.J."/>
            <person name="Barry K."/>
            <person name="Miller A.N."/>
            <person name="Grigoriev I.V."/>
            <person name="Debuchy R."/>
            <person name="Gladieux P."/>
            <person name="Thoren M.H."/>
            <person name="Johannesson H."/>
        </authorList>
    </citation>
    <scope>NUCLEOTIDE SEQUENCE</scope>
    <source>
        <strain evidence="2">CBS 232.78</strain>
    </source>
</reference>
<keyword evidence="1" id="KW-1133">Transmembrane helix</keyword>
<dbReference type="Proteomes" id="UP001285441">
    <property type="component" value="Unassembled WGS sequence"/>
</dbReference>
<name>A0AAE0K238_9PEZI</name>
<keyword evidence="1" id="KW-0472">Membrane</keyword>
<proteinExistence type="predicted"/>
<keyword evidence="1" id="KW-0812">Transmembrane</keyword>
<reference evidence="2" key="1">
    <citation type="journal article" date="2023" name="Mol. Phylogenet. Evol.">
        <title>Genome-scale phylogeny and comparative genomics of the fungal order Sordariales.</title>
        <authorList>
            <person name="Hensen N."/>
            <person name="Bonometti L."/>
            <person name="Westerberg I."/>
            <person name="Brannstrom I.O."/>
            <person name="Guillou S."/>
            <person name="Cros-Aarteil S."/>
            <person name="Calhoun S."/>
            <person name="Haridas S."/>
            <person name="Kuo A."/>
            <person name="Mondo S."/>
            <person name="Pangilinan J."/>
            <person name="Riley R."/>
            <person name="LaButti K."/>
            <person name="Andreopoulos B."/>
            <person name="Lipzen A."/>
            <person name="Chen C."/>
            <person name="Yan M."/>
            <person name="Daum C."/>
            <person name="Ng V."/>
            <person name="Clum A."/>
            <person name="Steindorff A."/>
            <person name="Ohm R.A."/>
            <person name="Martin F."/>
            <person name="Silar P."/>
            <person name="Natvig D.O."/>
            <person name="Lalanne C."/>
            <person name="Gautier V."/>
            <person name="Ament-Velasquez S.L."/>
            <person name="Kruys A."/>
            <person name="Hutchinson M.I."/>
            <person name="Powell A.J."/>
            <person name="Barry K."/>
            <person name="Miller A.N."/>
            <person name="Grigoriev I.V."/>
            <person name="Debuchy R."/>
            <person name="Gladieux P."/>
            <person name="Hiltunen Thoren M."/>
            <person name="Johannesson H."/>
        </authorList>
    </citation>
    <scope>NUCLEOTIDE SEQUENCE</scope>
    <source>
        <strain evidence="2">CBS 232.78</strain>
    </source>
</reference>
<dbReference type="InterPro" id="IPR021514">
    <property type="entry name" value="DUF3176"/>
</dbReference>
<keyword evidence="3" id="KW-1185">Reference proteome</keyword>
<gene>
    <name evidence="2" type="ORF">B0H63DRAFT_504222</name>
</gene>
<evidence type="ECO:0000256" key="1">
    <source>
        <dbReference type="SAM" id="Phobius"/>
    </source>
</evidence>
<evidence type="ECO:0000313" key="3">
    <source>
        <dbReference type="Proteomes" id="UP001285441"/>
    </source>
</evidence>
<feature type="transmembrane region" description="Helical" evidence="1">
    <location>
        <begin position="56"/>
        <end position="84"/>
    </location>
</feature>
<dbReference type="PANTHER" id="PTHR37576">
    <property type="entry name" value="DEFECT AT LOW TEMPERATURE PROTEIN 1"/>
    <property type="match status" value="1"/>
</dbReference>
<accession>A0AAE0K238</accession>